<dbReference type="AlphaFoldDB" id="A0AA86Q1F9"/>
<accession>A0AA86Q1F9</accession>
<dbReference type="EMBL" id="CAXDID020000438">
    <property type="protein sequence ID" value="CAL6091767.1"/>
    <property type="molecule type" value="Genomic_DNA"/>
</dbReference>
<name>A0AA86Q1F9_9EUKA</name>
<comment type="caution">
    <text evidence="2">The sequence shown here is derived from an EMBL/GenBank/DDBJ whole genome shotgun (WGS) entry which is preliminary data.</text>
</comment>
<evidence type="ECO:0000256" key="1">
    <source>
        <dbReference type="SAM" id="Phobius"/>
    </source>
</evidence>
<evidence type="ECO:0000313" key="4">
    <source>
        <dbReference type="EMBL" id="CAL6090199.1"/>
    </source>
</evidence>
<evidence type="ECO:0000313" key="6">
    <source>
        <dbReference type="Proteomes" id="UP001642409"/>
    </source>
</evidence>
<evidence type="ECO:0000313" key="5">
    <source>
        <dbReference type="EMBL" id="CAL6091767.1"/>
    </source>
</evidence>
<gene>
    <name evidence="2" type="ORF">HINF_LOCUS31284</name>
    <name evidence="3" type="ORF">HINF_LOCUS60989</name>
    <name evidence="4" type="ORF">HINF_LOCUS65197</name>
    <name evidence="5" type="ORF">HINF_LOCUS65945</name>
</gene>
<dbReference type="EMBL" id="CAXDID020000425">
    <property type="protein sequence ID" value="CAL6090199.1"/>
    <property type="molecule type" value="Genomic_DNA"/>
</dbReference>
<keyword evidence="1" id="KW-1133">Transmembrane helix</keyword>
<protein>
    <submittedName>
        <fullName evidence="4">Hypothetical_protein</fullName>
    </submittedName>
</protein>
<dbReference type="Proteomes" id="UP001642409">
    <property type="component" value="Unassembled WGS sequence"/>
</dbReference>
<keyword evidence="1" id="KW-0812">Transmembrane</keyword>
<evidence type="ECO:0000313" key="2">
    <source>
        <dbReference type="EMBL" id="CAI9943639.1"/>
    </source>
</evidence>
<dbReference type="EMBL" id="CATOUU010001120">
    <property type="protein sequence ID" value="CAI9973344.1"/>
    <property type="molecule type" value="Genomic_DNA"/>
</dbReference>
<proteinExistence type="predicted"/>
<organism evidence="2">
    <name type="scientific">Hexamita inflata</name>
    <dbReference type="NCBI Taxonomy" id="28002"/>
    <lineage>
        <taxon>Eukaryota</taxon>
        <taxon>Metamonada</taxon>
        <taxon>Diplomonadida</taxon>
        <taxon>Hexamitidae</taxon>
        <taxon>Hexamitinae</taxon>
        <taxon>Hexamita</taxon>
    </lineage>
</organism>
<reference evidence="4 6" key="2">
    <citation type="submission" date="2024-07" db="EMBL/GenBank/DDBJ databases">
        <authorList>
            <person name="Akdeniz Z."/>
        </authorList>
    </citation>
    <scope>NUCLEOTIDE SEQUENCE [LARGE SCALE GENOMIC DNA]</scope>
</reference>
<evidence type="ECO:0000313" key="3">
    <source>
        <dbReference type="EMBL" id="CAI9973344.1"/>
    </source>
</evidence>
<keyword evidence="1" id="KW-0472">Membrane</keyword>
<reference evidence="2" key="1">
    <citation type="submission" date="2023-06" db="EMBL/GenBank/DDBJ databases">
        <authorList>
            <person name="Kurt Z."/>
        </authorList>
    </citation>
    <scope>NUCLEOTIDE SEQUENCE</scope>
</reference>
<sequence>MSCVNSDVYLYKLDCENNAVGTGLYCILKEGLYCSSSQIRYYVDDTIGCIGEFFRSFSACQSYHFDCEFIEELYCQSLTEIPIDKPVDPLDIMSIAIGAGVGGGILIVIAIVIGLVCSRLKKLRTAPTYVQQQQSIMYPTGVQNNVYQQQKSQPQQYDYSQPQPIQQSQPTQQQLQIAQPQEQVFDQQQLYGMPQSSINVQKSNTTVSIDWQAVM</sequence>
<dbReference type="EMBL" id="CATOUU010000717">
    <property type="protein sequence ID" value="CAI9943639.1"/>
    <property type="molecule type" value="Genomic_DNA"/>
</dbReference>
<keyword evidence="6" id="KW-1185">Reference proteome</keyword>
<feature type="transmembrane region" description="Helical" evidence="1">
    <location>
        <begin position="92"/>
        <end position="117"/>
    </location>
</feature>